<dbReference type="GO" id="GO:0047617">
    <property type="term" value="F:fatty acyl-CoA hydrolase activity"/>
    <property type="evidence" value="ECO:0007669"/>
    <property type="project" value="TreeGrafter"/>
</dbReference>
<dbReference type="PANTHER" id="PTHR31793">
    <property type="entry name" value="4-HYDROXYBENZOYL-COA THIOESTERASE FAMILY MEMBER"/>
    <property type="match status" value="1"/>
</dbReference>
<dbReference type="Pfam" id="PF13279">
    <property type="entry name" value="4HBT_2"/>
    <property type="match status" value="1"/>
</dbReference>
<dbReference type="RefSeq" id="WP_072898057.1">
    <property type="nucleotide sequence ID" value="NZ_FQWZ01000006.1"/>
</dbReference>
<gene>
    <name evidence="3" type="ORF">SAMN04488068_2540</name>
</gene>
<name>A0A1M5QE62_9GAMM</name>
<dbReference type="CDD" id="cd00586">
    <property type="entry name" value="4HBT"/>
    <property type="match status" value="1"/>
</dbReference>
<sequence length="143" mass="16115">MSEPLTARDAAAYRHWTPLSVRYADLDTLGHVSNSIYGFYIEEGRAFYLREIGLWIPDAAVQNVVARLEIDFIRELRYPATLRVGSRIVAVGRSSYQVGNAVFCGDVCHATGLSVLVRWDTQARRSLPLDEAALATLHEQRHR</sequence>
<dbReference type="EMBL" id="FQWZ01000006">
    <property type="protein sequence ID" value="SHH12029.1"/>
    <property type="molecule type" value="Genomic_DNA"/>
</dbReference>
<evidence type="ECO:0000256" key="2">
    <source>
        <dbReference type="ARBA" id="ARBA00022801"/>
    </source>
</evidence>
<evidence type="ECO:0000313" key="3">
    <source>
        <dbReference type="EMBL" id="SHH12029.1"/>
    </source>
</evidence>
<dbReference type="SUPFAM" id="SSF54637">
    <property type="entry name" value="Thioesterase/thiol ester dehydrase-isomerase"/>
    <property type="match status" value="1"/>
</dbReference>
<evidence type="ECO:0000256" key="1">
    <source>
        <dbReference type="ARBA" id="ARBA00005953"/>
    </source>
</evidence>
<keyword evidence="2 3" id="KW-0378">Hydrolase</keyword>
<keyword evidence="4" id="KW-1185">Reference proteome</keyword>
<dbReference type="Gene3D" id="3.10.129.10">
    <property type="entry name" value="Hotdog Thioesterase"/>
    <property type="match status" value="1"/>
</dbReference>
<organism evidence="3 4">
    <name type="scientific">Hydrocarboniphaga daqingensis</name>
    <dbReference type="NCBI Taxonomy" id="490188"/>
    <lineage>
        <taxon>Bacteria</taxon>
        <taxon>Pseudomonadati</taxon>
        <taxon>Pseudomonadota</taxon>
        <taxon>Gammaproteobacteria</taxon>
        <taxon>Nevskiales</taxon>
        <taxon>Nevskiaceae</taxon>
        <taxon>Hydrocarboniphaga</taxon>
    </lineage>
</organism>
<comment type="similarity">
    <text evidence="1">Belongs to the 4-hydroxybenzoyl-CoA thioesterase family.</text>
</comment>
<evidence type="ECO:0000313" key="4">
    <source>
        <dbReference type="Proteomes" id="UP000199758"/>
    </source>
</evidence>
<dbReference type="InterPro" id="IPR029069">
    <property type="entry name" value="HotDog_dom_sf"/>
</dbReference>
<protein>
    <submittedName>
        <fullName evidence="3">Acyl-CoA thioester hydrolase</fullName>
    </submittedName>
</protein>
<dbReference type="STRING" id="490188.SAMN04488068_2540"/>
<proteinExistence type="inferred from homology"/>
<dbReference type="InterPro" id="IPR050563">
    <property type="entry name" value="4-hydroxybenzoyl-CoA_TE"/>
</dbReference>
<dbReference type="PANTHER" id="PTHR31793:SF27">
    <property type="entry name" value="NOVEL THIOESTERASE SUPERFAMILY DOMAIN AND SAPOSIN A-TYPE DOMAIN CONTAINING PROTEIN (0610012H03RIK)"/>
    <property type="match status" value="1"/>
</dbReference>
<dbReference type="Proteomes" id="UP000199758">
    <property type="component" value="Unassembled WGS sequence"/>
</dbReference>
<reference evidence="3 4" key="1">
    <citation type="submission" date="2016-11" db="EMBL/GenBank/DDBJ databases">
        <authorList>
            <person name="Jaros S."/>
            <person name="Januszkiewicz K."/>
            <person name="Wedrychowicz H."/>
        </authorList>
    </citation>
    <scope>NUCLEOTIDE SEQUENCE [LARGE SCALE GENOMIC DNA]</scope>
    <source>
        <strain evidence="3 4">CGMCC 1.7049</strain>
    </source>
</reference>
<accession>A0A1M5QE62</accession>
<dbReference type="AlphaFoldDB" id="A0A1M5QE62"/>